<dbReference type="GO" id="GO:0016757">
    <property type="term" value="F:glycosyltransferase activity"/>
    <property type="evidence" value="ECO:0007669"/>
    <property type="project" value="InterPro"/>
</dbReference>
<dbReference type="PANTHER" id="PTHR46401">
    <property type="entry name" value="GLYCOSYLTRANSFERASE WBBK-RELATED"/>
    <property type="match status" value="1"/>
</dbReference>
<dbReference type="EMBL" id="FTOQ01000001">
    <property type="protein sequence ID" value="SIS54347.1"/>
    <property type="molecule type" value="Genomic_DNA"/>
</dbReference>
<dbReference type="AlphaFoldDB" id="A0A1N7JYE3"/>
<sequence length="416" mass="44684">MPGPGSSTAITRAEPRARCLDLTRLVSRAGRQMTGVDRVERAYLAHLIAAQAPLFGLVRTALGYLLLDEAGCAAFAARLDRGEIGRPTLFSRLARRGDPARAGTESDLRRDAVARARPRGLGRMLARHLPPGTSYVNVGHTNLTPSTFRGLRAVPGLSIAVMIHDTIPLDLPEMQRAGSVARFHALFDRVMAEADLVIANSQATAADIARHCPAPPEIAVAHLGVAPPAATTPADAPRGHWTDAPYFVALGTIEPRKNHAFLLDLWARLVAELGAEAPHLLILGARGWNNADVFARLDARPPHVHELAGLDDAAVTALLRGSRGLLFPSLAEGFGLPPVEALQLGVPVLCNPLPVLREVLGDQAIYADSRDGYPWEQTVIRLARETPAPRDGNMGQSAAFEPPDWQCHFKGLLSRI</sequence>
<keyword evidence="5" id="KW-1185">Reference proteome</keyword>
<dbReference type="SUPFAM" id="SSF53756">
    <property type="entry name" value="UDP-Glycosyltransferase/glycogen phosphorylase"/>
    <property type="match status" value="1"/>
</dbReference>
<dbReference type="CDD" id="cd03809">
    <property type="entry name" value="GT4_MtfB-like"/>
    <property type="match status" value="1"/>
</dbReference>
<dbReference type="OrthoDB" id="9790710at2"/>
<keyword evidence="1 4" id="KW-0808">Transferase</keyword>
<dbReference type="InterPro" id="IPR028098">
    <property type="entry name" value="Glyco_trans_4-like_N"/>
</dbReference>
<evidence type="ECO:0000259" key="2">
    <source>
        <dbReference type="Pfam" id="PF00534"/>
    </source>
</evidence>
<dbReference type="InterPro" id="IPR001296">
    <property type="entry name" value="Glyco_trans_1"/>
</dbReference>
<evidence type="ECO:0000259" key="3">
    <source>
        <dbReference type="Pfam" id="PF13439"/>
    </source>
</evidence>
<dbReference type="Proteomes" id="UP000186684">
    <property type="component" value="Unassembled WGS sequence"/>
</dbReference>
<organism evidence="4 5">
    <name type="scientific">Roseivivax lentus</name>
    <dbReference type="NCBI Taxonomy" id="633194"/>
    <lineage>
        <taxon>Bacteria</taxon>
        <taxon>Pseudomonadati</taxon>
        <taxon>Pseudomonadota</taxon>
        <taxon>Alphaproteobacteria</taxon>
        <taxon>Rhodobacterales</taxon>
        <taxon>Roseobacteraceae</taxon>
        <taxon>Roseivivax</taxon>
    </lineage>
</organism>
<evidence type="ECO:0000313" key="4">
    <source>
        <dbReference type="EMBL" id="SIS54347.1"/>
    </source>
</evidence>
<dbReference type="PANTHER" id="PTHR46401:SF2">
    <property type="entry name" value="GLYCOSYLTRANSFERASE WBBK-RELATED"/>
    <property type="match status" value="1"/>
</dbReference>
<dbReference type="Pfam" id="PF00534">
    <property type="entry name" value="Glycos_transf_1"/>
    <property type="match status" value="1"/>
</dbReference>
<reference evidence="5" key="1">
    <citation type="submission" date="2017-01" db="EMBL/GenBank/DDBJ databases">
        <authorList>
            <person name="Varghese N."/>
            <person name="Submissions S."/>
        </authorList>
    </citation>
    <scope>NUCLEOTIDE SEQUENCE [LARGE SCALE GENOMIC DNA]</scope>
    <source>
        <strain evidence="5">DSM 29430</strain>
    </source>
</reference>
<feature type="domain" description="Glycosyl transferase family 1" evidence="2">
    <location>
        <begin position="242"/>
        <end position="363"/>
    </location>
</feature>
<dbReference type="Pfam" id="PF13439">
    <property type="entry name" value="Glyco_transf_4"/>
    <property type="match status" value="1"/>
</dbReference>
<feature type="domain" description="Glycosyltransferase subfamily 4-like N-terminal" evidence="3">
    <location>
        <begin position="121"/>
        <end position="225"/>
    </location>
</feature>
<protein>
    <submittedName>
        <fullName evidence="4">Glycosyltransferase involved in cell wall bisynthesis</fullName>
    </submittedName>
</protein>
<dbReference type="Gene3D" id="3.40.50.2000">
    <property type="entry name" value="Glycogen Phosphorylase B"/>
    <property type="match status" value="2"/>
</dbReference>
<name>A0A1N7JYE3_9RHOB</name>
<accession>A0A1N7JYE3</accession>
<gene>
    <name evidence="4" type="ORF">SAMN05421759_101318</name>
</gene>
<dbReference type="STRING" id="633194.SAMN05421759_101318"/>
<evidence type="ECO:0000256" key="1">
    <source>
        <dbReference type="ARBA" id="ARBA00022679"/>
    </source>
</evidence>
<evidence type="ECO:0000313" key="5">
    <source>
        <dbReference type="Proteomes" id="UP000186684"/>
    </source>
</evidence>
<proteinExistence type="predicted"/>